<dbReference type="PANTHER" id="PTHR36178">
    <property type="entry name" value="SLR0625 PROTEIN"/>
    <property type="match status" value="1"/>
</dbReference>
<dbReference type="InterPro" id="IPR004445">
    <property type="entry name" value="GltS"/>
</dbReference>
<dbReference type="STRING" id="1080227.A8L45_08580"/>
<dbReference type="Proteomes" id="UP000094936">
    <property type="component" value="Unassembled WGS sequence"/>
</dbReference>
<protein>
    <submittedName>
        <fullName evidence="2">Sodium:glutamate symporter</fullName>
    </submittedName>
</protein>
<feature type="transmembrane region" description="Helical" evidence="1">
    <location>
        <begin position="102"/>
        <end position="123"/>
    </location>
</feature>
<evidence type="ECO:0000256" key="1">
    <source>
        <dbReference type="SAM" id="Phobius"/>
    </source>
</evidence>
<dbReference type="GO" id="GO:0016020">
    <property type="term" value="C:membrane"/>
    <property type="evidence" value="ECO:0007669"/>
    <property type="project" value="InterPro"/>
</dbReference>
<comment type="caution">
    <text evidence="2">The sequence shown here is derived from an EMBL/GenBank/DDBJ whole genome shotgun (WGS) entry which is preliminary data.</text>
</comment>
<dbReference type="AlphaFoldDB" id="A0A1C3EKV5"/>
<dbReference type="EMBL" id="LYBM01000012">
    <property type="protein sequence ID" value="ODA33871.1"/>
    <property type="molecule type" value="Genomic_DNA"/>
</dbReference>
<proteinExistence type="predicted"/>
<reference evidence="2 3" key="1">
    <citation type="submission" date="2016-05" db="EMBL/GenBank/DDBJ databases">
        <title>Genomic Taxonomy of the Vibrionaceae.</title>
        <authorList>
            <person name="Gomez-Gil B."/>
            <person name="Enciso-Ibarra J."/>
        </authorList>
    </citation>
    <scope>NUCLEOTIDE SEQUENCE [LARGE SCALE GENOMIC DNA]</scope>
    <source>
        <strain evidence="2 3">CAIM 1920</strain>
    </source>
</reference>
<keyword evidence="1" id="KW-0472">Membrane</keyword>
<keyword evidence="1" id="KW-0812">Transmembrane</keyword>
<dbReference type="GO" id="GO:0015501">
    <property type="term" value="F:glutamate:sodium symporter activity"/>
    <property type="evidence" value="ECO:0007669"/>
    <property type="project" value="InterPro"/>
</dbReference>
<dbReference type="OrthoDB" id="9801557at2"/>
<dbReference type="GO" id="GO:0015813">
    <property type="term" value="P:L-glutamate transmembrane transport"/>
    <property type="evidence" value="ECO:0007669"/>
    <property type="project" value="InterPro"/>
</dbReference>
<keyword evidence="3" id="KW-1185">Reference proteome</keyword>
<feature type="transmembrane region" description="Helical" evidence="1">
    <location>
        <begin position="415"/>
        <end position="436"/>
    </location>
</feature>
<dbReference type="Pfam" id="PF03616">
    <property type="entry name" value="Glt_symporter"/>
    <property type="match status" value="1"/>
</dbReference>
<feature type="transmembrane region" description="Helical" evidence="1">
    <location>
        <begin position="323"/>
        <end position="343"/>
    </location>
</feature>
<feature type="transmembrane region" description="Helical" evidence="1">
    <location>
        <begin position="62"/>
        <end position="81"/>
    </location>
</feature>
<feature type="transmembrane region" description="Helical" evidence="1">
    <location>
        <begin position="259"/>
        <end position="278"/>
    </location>
</feature>
<feature type="transmembrane region" description="Helical" evidence="1">
    <location>
        <begin position="161"/>
        <end position="187"/>
    </location>
</feature>
<keyword evidence="1" id="KW-1133">Transmembrane helix</keyword>
<evidence type="ECO:0000313" key="2">
    <source>
        <dbReference type="EMBL" id="ODA33871.1"/>
    </source>
</evidence>
<name>A0A1C3EKV5_9GAMM</name>
<accession>A0A1C3EKV5</accession>
<feature type="transmembrane region" description="Helical" evidence="1">
    <location>
        <begin position="6"/>
        <end position="23"/>
    </location>
</feature>
<feature type="transmembrane region" description="Helical" evidence="1">
    <location>
        <begin position="387"/>
        <end position="409"/>
    </location>
</feature>
<dbReference type="RefSeq" id="WP_068901262.1">
    <property type="nucleotide sequence ID" value="NZ_JBHUIF010000004.1"/>
</dbReference>
<feature type="transmembrane region" description="Helical" evidence="1">
    <location>
        <begin position="35"/>
        <end position="56"/>
    </location>
</feature>
<feature type="transmembrane region" description="Helical" evidence="1">
    <location>
        <begin position="355"/>
        <end position="375"/>
    </location>
</feature>
<sequence length="447" mass="48634">MPKGLMLTDLAIAGFLLIVAKVLRVHLPILQRLYVPSAVLAGLMGLCLGPAVANILPWTETYTANAGLLTAALFSALGLATDIPSPRVVAKRAGSLWAFNQIASVSQWLFAALFGLFLTTFFWPEINPGFGVTLSAGFMGGHGSASVVGEIFNHLGWEDGFTLSLTFATVGIFLSISIGMLILQFALKMGWISTFTSFDNMDDFERKGLIKPESQQPAMKDTMSSLSIDTFALHAALVVVVTASSYVLANYLSSFNEQVNIPTFVTGFLAGMLVRLIAKRTNASNYLCDGAFNHAAGISTDYLIIFGISAIKITVLAQYLAPMVIMATAGVLFTLWLVLWVAPRIMGENWFEKGIFSWGWLTGTVAMGIALLRIVDPKMRSKVLDDYAIAYVPGSITDIFIISLMPVAMFNGYHWEALGIGLSYLLIVLLIWRFVFNKHPKLIADNS</sequence>
<feature type="transmembrane region" description="Helical" evidence="1">
    <location>
        <begin position="231"/>
        <end position="252"/>
    </location>
</feature>
<evidence type="ECO:0000313" key="3">
    <source>
        <dbReference type="Proteomes" id="UP000094936"/>
    </source>
</evidence>
<gene>
    <name evidence="2" type="ORF">A8L45_08580</name>
</gene>
<organism evidence="2 3">
    <name type="scientific">Veronia pacifica</name>
    <dbReference type="NCBI Taxonomy" id="1080227"/>
    <lineage>
        <taxon>Bacteria</taxon>
        <taxon>Pseudomonadati</taxon>
        <taxon>Pseudomonadota</taxon>
        <taxon>Gammaproteobacteria</taxon>
        <taxon>Vibrionales</taxon>
        <taxon>Vibrionaceae</taxon>
        <taxon>Veronia</taxon>
    </lineage>
</organism>
<dbReference type="PANTHER" id="PTHR36178:SF1">
    <property type="entry name" value="SODIUM_GLUTAMATE SYMPORTER"/>
    <property type="match status" value="1"/>
</dbReference>